<evidence type="ECO:0008006" key="6">
    <source>
        <dbReference type="Google" id="ProtNLM"/>
    </source>
</evidence>
<dbReference type="Pfam" id="PF24181">
    <property type="entry name" value="TPR_TTI1_C"/>
    <property type="match status" value="1"/>
</dbReference>
<evidence type="ECO:0000313" key="5">
    <source>
        <dbReference type="Proteomes" id="UP000242814"/>
    </source>
</evidence>
<dbReference type="Pfam" id="PF21547">
    <property type="entry name" value="TTI1"/>
    <property type="match status" value="1"/>
</dbReference>
<dbReference type="GO" id="GO:0005737">
    <property type="term" value="C:cytoplasm"/>
    <property type="evidence" value="ECO:0007669"/>
    <property type="project" value="TreeGrafter"/>
</dbReference>
<name>A0A1D2JAJ5_PARBR</name>
<evidence type="ECO:0000256" key="1">
    <source>
        <dbReference type="SAM" id="MobiDB-lite"/>
    </source>
</evidence>
<feature type="region of interest" description="Disordered" evidence="1">
    <location>
        <begin position="765"/>
        <end position="821"/>
    </location>
</feature>
<dbReference type="PANTHER" id="PTHR18460">
    <property type="entry name" value="TEL2 INTERACTING PROTEIN 1 TTI1 FAMILY MEMBER"/>
    <property type="match status" value="1"/>
</dbReference>
<reference evidence="4 5" key="1">
    <citation type="submission" date="2016-06" db="EMBL/GenBank/DDBJ databases">
        <authorList>
            <person name="Kjaerup R.B."/>
            <person name="Dalgaard T.S."/>
            <person name="Juul-Madsen H.R."/>
        </authorList>
    </citation>
    <scope>NUCLEOTIDE SEQUENCE [LARGE SCALE GENOMIC DNA]</scope>
    <source>
        <strain evidence="4 5">Pb300</strain>
    </source>
</reference>
<feature type="compositionally biased region" description="Basic and acidic residues" evidence="1">
    <location>
        <begin position="765"/>
        <end position="801"/>
    </location>
</feature>
<sequence length="1203" mass="132267">MDRSRQDAFAKLRPPCVELSSAGLKFRANLATSKDVLKALKPLHAALIEVASMHGLDEKLAEYTFFPLSHIFNETQRVSVHCLELAVRCLQILIEKGWRQNISIPMGKQLLILLTIVGGGVPGQGQGQQRPDSEELVTAAFDCIGSVCQVLDGPAAASAIFNEVGTSTIIDQTVYVLLEGITDGSSDQVQLAAATALRTLNTRITHRVVLASLLPRSVSSLTKALRPTTQMRRSYQVLCCYLQALTEILKAVLNDADVAASKAGGEDATKRKAKDVIVLDDSWLNATASQVKLALGNVIRLRTHERPEVRHYLLELCLMVIERCPSSLAASLSMMVDTVVVLAEYDKQSTSNEAYVALKHLVISSGPVLDLLKSSLHTWIIALPRMMQSNNDTAKHRAIRQISTAFHVLSQTQPSSDILDDTLATSLCDSVSAAIQTISTAPQPLPSSSATGSELCIPVDESNSLSFQPVLLEHRSQRRTLSELQSMISELSAADKSLSLVRSMLKKVYGSSSDAVLAPFWLTLSFIKSIPADIASLDDMLDLDSDSPSRAAIVEELYSISLPLLSSSNPPDWRLPALALEAVALQAQQLGETFRPELIDTLYPVLQLMGSNNPNLRNHAITCLNDLTKACKYPNASAMLVENVDYLVNSVSLKLNTFDISPQAPQVLLMMVKRCGASLIPFLDDLVGSIFAALDAFHGYPKLVELLFSVLGTIVDEGAKKPALLAITGSDGKEVVNHRKRPLASRTISDVANLFKGRREKCARASEFEMDGDSERNFHPKRPWTDQKDGPEHIDEDKSDIGSETDELPPPTEEEKPLSSSHKLLLDIAKSMPPHLSSPSPFLRRSLLSILTRALPVLSHDENSFLPLINDLWPSISARITLPPNFPSDSTSLTTTNTVPKPTRDSPSSIDESGIQEETFVTVAACSAIGTICEGAGDFMSSRIEHEYPLWKKLYLRSWERVRHDSEKAAERQQLRIRQQELLSSRTGPELESITLGNGHSTIDDKLAASTATASTLQSNPPPRPPPLPNKKLFTPHHSLFQALTNLFTTMLSHVRLPDDISDDICECLGTAISFYQPDYYFTGAWREHMGLDEKKTTEKWAQEESRGEIDRAIRTMDAWNADLTWFIFTKKRRARGGDGGANGGATDKLQRAERNIEKRIGEMLRRCNPRPKEHIQTELLWTGMGMGMGNGSWPLAKLVDLV</sequence>
<dbReference type="Pfam" id="PF24173">
    <property type="entry name" value="TPR_TTI1_N"/>
    <property type="match status" value="1"/>
</dbReference>
<comment type="caution">
    <text evidence="4">The sequence shown here is derived from an EMBL/GenBank/DDBJ whole genome shotgun (WGS) entry which is preliminary data.</text>
</comment>
<evidence type="ECO:0000313" key="4">
    <source>
        <dbReference type="EMBL" id="ODH24178.1"/>
    </source>
</evidence>
<dbReference type="Gene3D" id="1.25.10.10">
    <property type="entry name" value="Leucine-rich Repeat Variant"/>
    <property type="match status" value="2"/>
</dbReference>
<dbReference type="Proteomes" id="UP000242814">
    <property type="component" value="Unassembled WGS sequence"/>
</dbReference>
<dbReference type="InterPro" id="IPR016024">
    <property type="entry name" value="ARM-type_fold"/>
</dbReference>
<dbReference type="PANTHER" id="PTHR18460:SF3">
    <property type="entry name" value="TELO2-INTERACTING PROTEIN 1 HOMOLOG"/>
    <property type="match status" value="1"/>
</dbReference>
<feature type="domain" description="TTI1 N-terminal TPR" evidence="2">
    <location>
        <begin position="9"/>
        <end position="345"/>
    </location>
</feature>
<dbReference type="InterPro" id="IPR052587">
    <property type="entry name" value="TELO2-interacting_protein_1"/>
</dbReference>
<organism evidence="4 5">
    <name type="scientific">Paracoccidioides brasiliensis</name>
    <dbReference type="NCBI Taxonomy" id="121759"/>
    <lineage>
        <taxon>Eukaryota</taxon>
        <taxon>Fungi</taxon>
        <taxon>Dikarya</taxon>
        <taxon>Ascomycota</taxon>
        <taxon>Pezizomycotina</taxon>
        <taxon>Eurotiomycetes</taxon>
        <taxon>Eurotiomycetidae</taxon>
        <taxon>Onygenales</taxon>
        <taxon>Ajellomycetaceae</taxon>
        <taxon>Paracoccidioides</taxon>
    </lineage>
</organism>
<dbReference type="SUPFAM" id="SSF48371">
    <property type="entry name" value="ARM repeat"/>
    <property type="match status" value="1"/>
</dbReference>
<dbReference type="VEuPathDB" id="FungiDB:PABG_04736"/>
<proteinExistence type="predicted"/>
<dbReference type="InterPro" id="IPR057567">
    <property type="entry name" value="TPR_TTI1_C"/>
</dbReference>
<evidence type="ECO:0000259" key="3">
    <source>
        <dbReference type="Pfam" id="PF24181"/>
    </source>
</evidence>
<gene>
    <name evidence="4" type="ORF">ACO22_05341</name>
</gene>
<feature type="region of interest" description="Disordered" evidence="1">
    <location>
        <begin position="887"/>
        <end position="913"/>
    </location>
</feature>
<evidence type="ECO:0000259" key="2">
    <source>
        <dbReference type="Pfam" id="PF24173"/>
    </source>
</evidence>
<accession>A0A1D2JAJ5</accession>
<dbReference type="AlphaFoldDB" id="A0A1D2JAJ5"/>
<dbReference type="VEuPathDB" id="FungiDB:PADG_05359"/>
<dbReference type="InterPro" id="IPR049362">
    <property type="entry name" value="TTI1_rpt"/>
</dbReference>
<dbReference type="InterPro" id="IPR011989">
    <property type="entry name" value="ARM-like"/>
</dbReference>
<dbReference type="EMBL" id="LZYO01000235">
    <property type="protein sequence ID" value="ODH24178.1"/>
    <property type="molecule type" value="Genomic_DNA"/>
</dbReference>
<feature type="compositionally biased region" description="Polar residues" evidence="1">
    <location>
        <begin position="887"/>
        <end position="911"/>
    </location>
</feature>
<dbReference type="InterPro" id="IPR057566">
    <property type="entry name" value="TPR_TTI1_N"/>
</dbReference>
<feature type="domain" description="TTI1 C-terminal TPR" evidence="3">
    <location>
        <begin position="793"/>
        <end position="881"/>
    </location>
</feature>
<protein>
    <recommendedName>
        <fullName evidence="6">HEAT repeat protein</fullName>
    </recommendedName>
</protein>